<proteinExistence type="predicted"/>
<dbReference type="AlphaFoldDB" id="I2GJ74"/>
<name>I2GJ74_9BACT</name>
<evidence type="ECO:0000313" key="3">
    <source>
        <dbReference type="Proteomes" id="UP000009309"/>
    </source>
</evidence>
<keyword evidence="2" id="KW-0378">Hydrolase</keyword>
<dbReference type="Pfam" id="PF00144">
    <property type="entry name" value="Beta-lactamase"/>
    <property type="match status" value="1"/>
</dbReference>
<accession>I2GJ74</accession>
<evidence type="ECO:0000259" key="1">
    <source>
        <dbReference type="Pfam" id="PF00144"/>
    </source>
</evidence>
<gene>
    <name evidence="2" type="ORF">BN8_03085</name>
</gene>
<dbReference type="InterPro" id="IPR052794">
    <property type="entry name" value="Mito_Ser_Protease_LACTB"/>
</dbReference>
<dbReference type="GO" id="GO:0006508">
    <property type="term" value="P:proteolysis"/>
    <property type="evidence" value="ECO:0007669"/>
    <property type="project" value="TreeGrafter"/>
</dbReference>
<sequence>MFNFGLILPTLSTMPRLFVFLYVLLISPAFGQPRPAGDPLRDKAYRTAIQRAGRYVDSLRLKQDIPGVSVCVGTKDKMLWAEGFGYADLETRLPVTTQTKFRIGSVSKSLTSLAVGKLVEDGKLDLDAPVQQYVPGFPQKKYPFTSRQLATHTAGIRHYGLNDGLNCLKRYRSVQEGLVIFKDDSLLFKPGTAYTYSTYGYNLLSAVIEGAGRTDYLTYMQQTVFTPLGLTGTGADYSDSIVVNRVRFYEHQNGRLVNANQVDNSYKWAGGGLLSTPADLVRVGQALLKGSLLKPQTVALLFTPHRLLNGTNTNYGFGWRTGTDSKGRNVVHHGGTIDGGRTFLLLYPDDDLIVAVTANMSGVSINLPEMETIATYFLGANRVSVKAPTR</sequence>
<dbReference type="Proteomes" id="UP000009309">
    <property type="component" value="Unassembled WGS sequence"/>
</dbReference>
<reference evidence="2 3" key="1">
    <citation type="journal article" date="2012" name="J. Bacteriol.">
        <title>Genome Sequence of the Filamentous Bacterium Fibrisoma limi BUZ 3T.</title>
        <authorList>
            <person name="Filippini M."/>
            <person name="Qi W."/>
            <person name="Jaenicke S."/>
            <person name="Goesmann A."/>
            <person name="Smits T.H."/>
            <person name="Bagheri H.C."/>
        </authorList>
    </citation>
    <scope>NUCLEOTIDE SEQUENCE [LARGE SCALE GENOMIC DNA]</scope>
    <source>
        <strain evidence="3">BUZ 3T</strain>
    </source>
</reference>
<keyword evidence="3" id="KW-1185">Reference proteome</keyword>
<dbReference type="GO" id="GO:0008233">
    <property type="term" value="F:peptidase activity"/>
    <property type="evidence" value="ECO:0007669"/>
    <property type="project" value="TreeGrafter"/>
</dbReference>
<dbReference type="STRING" id="1185876.BN8_03085"/>
<protein>
    <submittedName>
        <fullName evidence="2">Serine beta-lactamase-like protein LACTB, mitochondrial</fullName>
        <ecNumber evidence="2">3.4.-.-</ecNumber>
    </submittedName>
</protein>
<dbReference type="InterPro" id="IPR001466">
    <property type="entry name" value="Beta-lactam-related"/>
</dbReference>
<feature type="domain" description="Beta-lactamase-related" evidence="1">
    <location>
        <begin position="59"/>
        <end position="359"/>
    </location>
</feature>
<comment type="caution">
    <text evidence="2">The sequence shown here is derived from an EMBL/GenBank/DDBJ whole genome shotgun (WGS) entry which is preliminary data.</text>
</comment>
<dbReference type="InterPro" id="IPR012338">
    <property type="entry name" value="Beta-lactam/transpept-like"/>
</dbReference>
<dbReference type="EC" id="3.4.-.-" evidence="2"/>
<dbReference type="GO" id="GO:0019216">
    <property type="term" value="P:regulation of lipid metabolic process"/>
    <property type="evidence" value="ECO:0007669"/>
    <property type="project" value="TreeGrafter"/>
</dbReference>
<organism evidence="2 3">
    <name type="scientific">Fibrisoma limi BUZ 3</name>
    <dbReference type="NCBI Taxonomy" id="1185876"/>
    <lineage>
        <taxon>Bacteria</taxon>
        <taxon>Pseudomonadati</taxon>
        <taxon>Bacteroidota</taxon>
        <taxon>Cytophagia</taxon>
        <taxon>Cytophagales</taxon>
        <taxon>Spirosomataceae</taxon>
        <taxon>Fibrisoma</taxon>
    </lineage>
</organism>
<dbReference type="Gene3D" id="3.40.710.10">
    <property type="entry name" value="DD-peptidase/beta-lactamase superfamily"/>
    <property type="match status" value="1"/>
</dbReference>
<evidence type="ECO:0000313" key="2">
    <source>
        <dbReference type="EMBL" id="CCH53949.1"/>
    </source>
</evidence>
<dbReference type="PANTHER" id="PTHR46520">
    <property type="entry name" value="SERINE BETA-LACTAMASE-LIKE PROTEIN LACTB, MITOCHONDRIAL"/>
    <property type="match status" value="1"/>
</dbReference>
<dbReference type="PANTHER" id="PTHR46520:SF1">
    <property type="entry name" value="SERINE BETA-LACTAMASE-LIKE PROTEIN LACTB, MITOCHONDRIAL"/>
    <property type="match status" value="1"/>
</dbReference>
<dbReference type="SUPFAM" id="SSF56601">
    <property type="entry name" value="beta-lactamase/transpeptidase-like"/>
    <property type="match status" value="1"/>
</dbReference>
<dbReference type="eggNOG" id="COG1680">
    <property type="taxonomic scope" value="Bacteria"/>
</dbReference>
<dbReference type="EMBL" id="CAIT01000006">
    <property type="protein sequence ID" value="CCH53949.1"/>
    <property type="molecule type" value="Genomic_DNA"/>
</dbReference>